<protein>
    <recommendedName>
        <fullName evidence="7">25S rRNA (Uridine(2843)-N(3))-methyltransferase</fullName>
    </recommendedName>
</protein>
<evidence type="ECO:0008006" key="7">
    <source>
        <dbReference type="Google" id="ProtNLM"/>
    </source>
</evidence>
<dbReference type="Proteomes" id="UP001168146">
    <property type="component" value="Unassembled WGS sequence"/>
</dbReference>
<dbReference type="Proteomes" id="UP000310066">
    <property type="component" value="Unassembled WGS sequence"/>
</dbReference>
<name>A0A4U0UKB1_9PEZI</name>
<organism evidence="4 5">
    <name type="scientific">Friedmanniomyces endolithicus</name>
    <dbReference type="NCBI Taxonomy" id="329885"/>
    <lineage>
        <taxon>Eukaryota</taxon>
        <taxon>Fungi</taxon>
        <taxon>Dikarya</taxon>
        <taxon>Ascomycota</taxon>
        <taxon>Pezizomycotina</taxon>
        <taxon>Dothideomycetes</taxon>
        <taxon>Dothideomycetidae</taxon>
        <taxon>Mycosphaerellales</taxon>
        <taxon>Teratosphaeriaceae</taxon>
        <taxon>Friedmanniomyces</taxon>
    </lineage>
</organism>
<accession>A0A4U0UKB1</accession>
<comment type="caution">
    <text evidence="4">The sequence shown here is derived from an EMBL/GenBank/DDBJ whole genome shotgun (WGS) entry which is preliminary data.</text>
</comment>
<reference evidence="3" key="3">
    <citation type="submission" date="2023-06" db="EMBL/GenBank/DDBJ databases">
        <title>Black Yeasts Isolated from many extreme environments.</title>
        <authorList>
            <person name="Coleine C."/>
            <person name="Stajich J.E."/>
            <person name="Selbmann L."/>
        </authorList>
    </citation>
    <scope>NUCLEOTIDE SEQUENCE</scope>
    <source>
        <strain evidence="3">CCFEE 5200</strain>
    </source>
</reference>
<dbReference type="EMBL" id="JAUJLE010000013">
    <property type="protein sequence ID" value="KAK1009626.1"/>
    <property type="molecule type" value="Genomic_DNA"/>
</dbReference>
<reference evidence="4 5" key="1">
    <citation type="submission" date="2017-03" db="EMBL/GenBank/DDBJ databases">
        <title>Genomes of endolithic fungi from Antarctica.</title>
        <authorList>
            <person name="Coleine C."/>
            <person name="Masonjones S."/>
            <person name="Stajich J.E."/>
        </authorList>
    </citation>
    <scope>NUCLEOTIDE SEQUENCE [LARGE SCALE GENOMIC DNA]</scope>
    <source>
        <strain evidence="4 5">CCFEE 5311</strain>
    </source>
</reference>
<dbReference type="OrthoDB" id="6419443at2759"/>
<evidence type="ECO:0000313" key="6">
    <source>
        <dbReference type="Proteomes" id="UP001175353"/>
    </source>
</evidence>
<feature type="region of interest" description="Disordered" evidence="1">
    <location>
        <begin position="1"/>
        <end position="37"/>
    </location>
</feature>
<evidence type="ECO:0000313" key="5">
    <source>
        <dbReference type="Proteomes" id="UP000310066"/>
    </source>
</evidence>
<evidence type="ECO:0000313" key="2">
    <source>
        <dbReference type="EMBL" id="KAK0328214.1"/>
    </source>
</evidence>
<proteinExistence type="predicted"/>
<dbReference type="STRING" id="329885.A0A4U0UKB1"/>
<dbReference type="InterPro" id="IPR021463">
    <property type="entry name" value="Methyltransf_34"/>
</dbReference>
<gene>
    <name evidence="4" type="ORF">B0A54_13077</name>
    <name evidence="2" type="ORF">LTR82_000142</name>
    <name evidence="3" type="ORF">LTR91_002766</name>
</gene>
<evidence type="ECO:0000256" key="1">
    <source>
        <dbReference type="SAM" id="MobiDB-lite"/>
    </source>
</evidence>
<dbReference type="AlphaFoldDB" id="A0A4U0UKB1"/>
<dbReference type="Proteomes" id="UP001175353">
    <property type="component" value="Unassembled WGS sequence"/>
</dbReference>
<sequence length="363" mass="40185">MGKAKAASQVPPKAKAKARKVNTSKPSKYDNRGLDESDGTVPLELQQTCLNIFRDALRPSVEDVTVLQEIKGCLFNRDFAAAFGKEEYLRVYASRWSPSRALGYLQVLTDVQEYMLPNQDLAGPGYSNHIPLEVVCLGGGAGAEVVSLAAWWSVLSKFMPVAALQACFVDIAAWHTTVKALHKHCVNAPELSQYASANAREANLPLLSEQTFSCRFQQQDVLQWPENATQSVISPTTKLVTLFFTLNELYSTSVPKAQHLLSQLTATMSTDSLLLVVDSPGSYSTVSLSGGERRYPMLWLLDYTLLADTARKAGDASSVRWEKVMSDESKWFRLPPGLEYPIELENMRYQIHLYRRLAPGSGG</sequence>
<dbReference type="EMBL" id="JASUXU010000001">
    <property type="protein sequence ID" value="KAK0328214.1"/>
    <property type="molecule type" value="Genomic_DNA"/>
</dbReference>
<reference evidence="2" key="2">
    <citation type="submission" date="2021-12" db="EMBL/GenBank/DDBJ databases">
        <title>Black yeast isolated from Biological Soil Crust.</title>
        <authorList>
            <person name="Kurbessoian T."/>
        </authorList>
    </citation>
    <scope>NUCLEOTIDE SEQUENCE</scope>
    <source>
        <strain evidence="2">CCFEE 5208</strain>
    </source>
</reference>
<keyword evidence="6" id="KW-1185">Reference proteome</keyword>
<dbReference type="Pfam" id="PF11312">
    <property type="entry name" value="Methyltransf_34"/>
    <property type="match status" value="1"/>
</dbReference>
<dbReference type="EMBL" id="NAJP01000063">
    <property type="protein sequence ID" value="TKA36138.1"/>
    <property type="molecule type" value="Genomic_DNA"/>
</dbReference>
<evidence type="ECO:0000313" key="4">
    <source>
        <dbReference type="EMBL" id="TKA36138.1"/>
    </source>
</evidence>
<evidence type="ECO:0000313" key="3">
    <source>
        <dbReference type="EMBL" id="KAK1009626.1"/>
    </source>
</evidence>